<dbReference type="PROSITE" id="PS50883">
    <property type="entry name" value="EAL"/>
    <property type="match status" value="1"/>
</dbReference>
<dbReference type="InterPro" id="IPR035965">
    <property type="entry name" value="PAS-like_dom_sf"/>
</dbReference>
<dbReference type="SMART" id="SM00091">
    <property type="entry name" value="PAS"/>
    <property type="match status" value="1"/>
</dbReference>
<dbReference type="SMART" id="SM00267">
    <property type="entry name" value="GGDEF"/>
    <property type="match status" value="1"/>
</dbReference>
<dbReference type="CDD" id="cd06225">
    <property type="entry name" value="HAMP"/>
    <property type="match status" value="1"/>
</dbReference>
<dbReference type="InterPro" id="IPR052155">
    <property type="entry name" value="Biofilm_reg_signaling"/>
</dbReference>
<dbReference type="SUPFAM" id="SSF141868">
    <property type="entry name" value="EAL domain-like"/>
    <property type="match status" value="1"/>
</dbReference>
<dbReference type="CDD" id="cd01948">
    <property type="entry name" value="EAL"/>
    <property type="match status" value="1"/>
</dbReference>
<dbReference type="InterPro" id="IPR043128">
    <property type="entry name" value="Rev_trsase/Diguanyl_cyclase"/>
</dbReference>
<gene>
    <name evidence="6" type="ORF">FHS03_002229</name>
</gene>
<dbReference type="Gene3D" id="3.20.20.450">
    <property type="entry name" value="EAL domain"/>
    <property type="match status" value="1"/>
</dbReference>
<dbReference type="SUPFAM" id="SSF55785">
    <property type="entry name" value="PYP-like sensor domain (PAS domain)"/>
    <property type="match status" value="1"/>
</dbReference>
<dbReference type="Pfam" id="PF00563">
    <property type="entry name" value="EAL"/>
    <property type="match status" value="1"/>
</dbReference>
<dbReference type="CDD" id="cd00130">
    <property type="entry name" value="PAS"/>
    <property type="match status" value="1"/>
</dbReference>
<keyword evidence="7" id="KW-1185">Reference proteome</keyword>
<dbReference type="InterPro" id="IPR013656">
    <property type="entry name" value="PAS_4"/>
</dbReference>
<feature type="domain" description="HAMP" evidence="4">
    <location>
        <begin position="178"/>
        <end position="224"/>
    </location>
</feature>
<dbReference type="InterPro" id="IPR035919">
    <property type="entry name" value="EAL_sf"/>
</dbReference>
<proteinExistence type="predicted"/>
<feature type="domain" description="PAS" evidence="2">
    <location>
        <begin position="229"/>
        <end position="276"/>
    </location>
</feature>
<evidence type="ECO:0000259" key="5">
    <source>
        <dbReference type="PROSITE" id="PS50887"/>
    </source>
</evidence>
<evidence type="ECO:0000259" key="4">
    <source>
        <dbReference type="PROSITE" id="PS50885"/>
    </source>
</evidence>
<dbReference type="AlphaFoldDB" id="A0A7W5BA08"/>
<sequence length="824" mass="90765">MGTYSRLFIPIFLIIAVVVGLRYTLLIESESASEQARYQSESQQFATWLATTLAPAALHGKAADMAAQLAKAANLNGDVAMIRWEDGAGQRRALAARPLGELRYPAWLENLAGMQADYYLVPLPPSEGGGLLELWFQPARPLARVWQTLRQQALISALNIVIIYALLGLLIFANHRMLRRLARATSAFRNGQHDVRMHVGGSLEARALATTFNDMAERVQGLLQSLQSEKERIEVTLASIGEAVITTDLEGRIVSLNEAAQALTGWPASRARGRELHAVLVLANSFGQRTLLKTMADICAGGGVVKAQNQSLRHSSGVHFNVEYSAAPIRKASGEGRGEMQGAVLVLRDVSEKRNLLQQMTWQSQHDVLTGLPNRNALAARFEQELAQAREDHSLLAVCLFDLDHFQQVNERGGQGLGDDILKQVASRLHDFAMPRHYAARLGGDEFVLLLPGQGSRAAVEEIMLQLMAVLGRGYRCQTQTVSISASAGVALYEGNEISADNLLRHADQALYQAKVRGRGTVHFFDADLDQQVRTHHNRRTEVREALEAGELLLYYQPKMDMRQGRIFGMEALLRWRHPKRGIVGPLDFLPIVEHTELIADIGEWVMRQALRQLDAWRREGREWMVSVNVAAYHLQRADFVERLQSILAEFPAVPPQRLELEILESSALRDLAHVRATILACQQLGVSFALDDFGTGYSSMSYLKRLPANVLKIDQGFVRNMLEDRDDLHLVNAVIGLARAFGRGVIAEGVETVAHGALLMRLGCDLAQGYGIARPMPGEAVGAWADGFVVSPEWQAAAQLPPLSNLHEIGGAPANQLALFSPG</sequence>
<dbReference type="InterPro" id="IPR000160">
    <property type="entry name" value="GGDEF_dom"/>
</dbReference>
<evidence type="ECO:0000259" key="2">
    <source>
        <dbReference type="PROSITE" id="PS50112"/>
    </source>
</evidence>
<dbReference type="SMART" id="SM00304">
    <property type="entry name" value="HAMP"/>
    <property type="match status" value="1"/>
</dbReference>
<dbReference type="GO" id="GO:0016020">
    <property type="term" value="C:membrane"/>
    <property type="evidence" value="ECO:0007669"/>
    <property type="project" value="InterPro"/>
</dbReference>
<dbReference type="Proteomes" id="UP000541535">
    <property type="component" value="Unassembled WGS sequence"/>
</dbReference>
<evidence type="ECO:0000313" key="6">
    <source>
        <dbReference type="EMBL" id="MBB3119178.1"/>
    </source>
</evidence>
<keyword evidence="1" id="KW-1133">Transmembrane helix</keyword>
<dbReference type="EMBL" id="JACHXD010000005">
    <property type="protein sequence ID" value="MBB3119178.1"/>
    <property type="molecule type" value="Genomic_DNA"/>
</dbReference>
<name>A0A7W5BA08_9BURK</name>
<feature type="transmembrane region" description="Helical" evidence="1">
    <location>
        <begin position="7"/>
        <end position="25"/>
    </location>
</feature>
<dbReference type="InterPro" id="IPR003660">
    <property type="entry name" value="HAMP_dom"/>
</dbReference>
<feature type="transmembrane region" description="Helical" evidence="1">
    <location>
        <begin position="153"/>
        <end position="173"/>
    </location>
</feature>
<dbReference type="SUPFAM" id="SSF55073">
    <property type="entry name" value="Nucleotide cyclase"/>
    <property type="match status" value="1"/>
</dbReference>
<dbReference type="PROSITE" id="PS50112">
    <property type="entry name" value="PAS"/>
    <property type="match status" value="1"/>
</dbReference>
<dbReference type="InterPro" id="IPR000014">
    <property type="entry name" value="PAS"/>
</dbReference>
<comment type="caution">
    <text evidence="6">The sequence shown here is derived from an EMBL/GenBank/DDBJ whole genome shotgun (WGS) entry which is preliminary data.</text>
</comment>
<dbReference type="Pfam" id="PF00990">
    <property type="entry name" value="GGDEF"/>
    <property type="match status" value="1"/>
</dbReference>
<evidence type="ECO:0000256" key="1">
    <source>
        <dbReference type="SAM" id="Phobius"/>
    </source>
</evidence>
<dbReference type="CDD" id="cd01949">
    <property type="entry name" value="GGDEF"/>
    <property type="match status" value="1"/>
</dbReference>
<dbReference type="GO" id="GO:0007165">
    <property type="term" value="P:signal transduction"/>
    <property type="evidence" value="ECO:0007669"/>
    <property type="project" value="InterPro"/>
</dbReference>
<reference evidence="6 7" key="1">
    <citation type="submission" date="2020-08" db="EMBL/GenBank/DDBJ databases">
        <title>Genomic Encyclopedia of Type Strains, Phase III (KMG-III): the genomes of soil and plant-associated and newly described type strains.</title>
        <authorList>
            <person name="Whitman W."/>
        </authorList>
    </citation>
    <scope>NUCLEOTIDE SEQUENCE [LARGE SCALE GENOMIC DNA]</scope>
    <source>
        <strain evidence="6 7">CECT 8897</strain>
    </source>
</reference>
<evidence type="ECO:0000313" key="7">
    <source>
        <dbReference type="Proteomes" id="UP000541535"/>
    </source>
</evidence>
<dbReference type="Gene3D" id="3.30.450.20">
    <property type="entry name" value="PAS domain"/>
    <property type="match status" value="1"/>
</dbReference>
<dbReference type="RefSeq" id="WP_183441027.1">
    <property type="nucleotide sequence ID" value="NZ_JACHXD010000005.1"/>
</dbReference>
<evidence type="ECO:0000259" key="3">
    <source>
        <dbReference type="PROSITE" id="PS50883"/>
    </source>
</evidence>
<organism evidence="6 7">
    <name type="scientific">Pseudoduganella violacea</name>
    <dbReference type="NCBI Taxonomy" id="1715466"/>
    <lineage>
        <taxon>Bacteria</taxon>
        <taxon>Pseudomonadati</taxon>
        <taxon>Pseudomonadota</taxon>
        <taxon>Betaproteobacteria</taxon>
        <taxon>Burkholderiales</taxon>
        <taxon>Oxalobacteraceae</taxon>
        <taxon>Telluria group</taxon>
        <taxon>Pseudoduganella</taxon>
    </lineage>
</organism>
<dbReference type="Gene3D" id="3.30.70.270">
    <property type="match status" value="1"/>
</dbReference>
<dbReference type="InterPro" id="IPR029787">
    <property type="entry name" value="Nucleotide_cyclase"/>
</dbReference>
<protein>
    <submittedName>
        <fullName evidence="6">Diguanylate cyclase (GGDEF)-like protein/PAS domain S-box-containing protein</fullName>
    </submittedName>
</protein>
<accession>A0A7W5BA08</accession>
<dbReference type="Gene3D" id="6.10.340.10">
    <property type="match status" value="1"/>
</dbReference>
<keyword evidence="1" id="KW-0812">Transmembrane</keyword>
<feature type="domain" description="GGDEF" evidence="5">
    <location>
        <begin position="394"/>
        <end position="527"/>
    </location>
</feature>
<dbReference type="Pfam" id="PF00672">
    <property type="entry name" value="HAMP"/>
    <property type="match status" value="1"/>
</dbReference>
<dbReference type="Pfam" id="PF08448">
    <property type="entry name" value="PAS_4"/>
    <property type="match status" value="1"/>
</dbReference>
<dbReference type="PROSITE" id="PS50885">
    <property type="entry name" value="HAMP"/>
    <property type="match status" value="1"/>
</dbReference>
<dbReference type="NCBIfam" id="TIGR00254">
    <property type="entry name" value="GGDEF"/>
    <property type="match status" value="1"/>
</dbReference>
<dbReference type="PANTHER" id="PTHR44757:SF2">
    <property type="entry name" value="BIOFILM ARCHITECTURE MAINTENANCE PROTEIN MBAA"/>
    <property type="match status" value="1"/>
</dbReference>
<feature type="domain" description="EAL" evidence="3">
    <location>
        <begin position="536"/>
        <end position="790"/>
    </location>
</feature>
<dbReference type="PROSITE" id="PS50887">
    <property type="entry name" value="GGDEF"/>
    <property type="match status" value="1"/>
</dbReference>
<dbReference type="PANTHER" id="PTHR44757">
    <property type="entry name" value="DIGUANYLATE CYCLASE DGCP"/>
    <property type="match status" value="1"/>
</dbReference>
<dbReference type="InterPro" id="IPR001633">
    <property type="entry name" value="EAL_dom"/>
</dbReference>
<dbReference type="NCBIfam" id="TIGR00229">
    <property type="entry name" value="sensory_box"/>
    <property type="match status" value="1"/>
</dbReference>
<dbReference type="SMART" id="SM00052">
    <property type="entry name" value="EAL"/>
    <property type="match status" value="1"/>
</dbReference>
<keyword evidence="1" id="KW-0472">Membrane</keyword>